<dbReference type="InterPro" id="IPR051836">
    <property type="entry name" value="Kremen_rcpt"/>
</dbReference>
<accession>A0A814KCH3</accession>
<evidence type="ECO:0000259" key="7">
    <source>
        <dbReference type="PROSITE" id="PS51212"/>
    </source>
</evidence>
<protein>
    <recommendedName>
        <fullName evidence="7">WSC domain-containing protein</fullName>
    </recommendedName>
</protein>
<dbReference type="Proteomes" id="UP000663879">
    <property type="component" value="Unassembled WGS sequence"/>
</dbReference>
<feature type="domain" description="WSC" evidence="7">
    <location>
        <begin position="303"/>
        <end position="398"/>
    </location>
</feature>
<gene>
    <name evidence="8" type="ORF">OXX778_LOCUS18816</name>
</gene>
<comment type="subcellular location">
    <subcellularLocation>
        <location evidence="1">Membrane</location>
        <topology evidence="1">Single-pass membrane protein</topology>
    </subcellularLocation>
</comment>
<sequence>MYHKKNLYNGELIGCVNDDSSFEKNNHKYLPYNQEVCSSQCKRNGFPFFALRANTSSYCNCLNKTLTPLIKNNCLCLCSYSTNRLCGCFRNSILYKIQSDEKSTMIKGAFKGCYIANFSNQIRENFGFLTNEICIQFCESIKKDFASLIGTECFCGNSLNETNLVFNDECFYKCNGNQSQFCGGFNRFSVFEITNFQFFSTCSKSGEKYKKINCSIYLYITSPSSSSPLKVSNFESDNNATIQIDFGDQDFRNLSIQPNLEVIIEKIYNETGTFRIKAILMNTPLNNSALVIIKRAFVEIDSENDYQGCFFDRYQFEMHNVIYVNKRNMSNKFCQDFCGIFSTNYSATYNGDSCSCGNTFGSFNRPKYNTKCDLVCTGNKSEICGGRNLTPFSVYISDPNSLYYGDFVECTTVNVSRLLNNRTNNLSECINFCMGKQKSRSLVSYNTCYCSENKLELVGLDYSNAFCNAGKPYFGGGTYYYLKSVYKAMKKNNKTNNNYYLKHTGCYLFNKTLLDDYFEGSIISMSKCKAVCEIKESEYIAFMQNKCFCLNSSQNEILLVKSLRFCGNRSINDYNFIGDDSKTDQYLIKSLNQTFLETKNGTKIAKMAGCYETSSHEIITDISLNDTECINLCSNLMYLYAGVFKQYKFLYLIHIQLNLIKYLYFQIVQLFLGHLHRKKNAAC</sequence>
<dbReference type="GO" id="GO:0005886">
    <property type="term" value="C:plasma membrane"/>
    <property type="evidence" value="ECO:0007669"/>
    <property type="project" value="TreeGrafter"/>
</dbReference>
<keyword evidence="4" id="KW-1133">Transmembrane helix</keyword>
<dbReference type="Pfam" id="PF01822">
    <property type="entry name" value="WSC"/>
    <property type="match status" value="2"/>
</dbReference>
<dbReference type="SMART" id="SM00321">
    <property type="entry name" value="WSC"/>
    <property type="match status" value="2"/>
</dbReference>
<evidence type="ECO:0000313" key="8">
    <source>
        <dbReference type="EMBL" id="CAF1050770.1"/>
    </source>
</evidence>
<keyword evidence="6" id="KW-0325">Glycoprotein</keyword>
<evidence type="ECO:0000256" key="5">
    <source>
        <dbReference type="ARBA" id="ARBA00023136"/>
    </source>
</evidence>
<dbReference type="EMBL" id="CAJNOC010005381">
    <property type="protein sequence ID" value="CAF1050770.1"/>
    <property type="molecule type" value="Genomic_DNA"/>
</dbReference>
<keyword evidence="9" id="KW-1185">Reference proteome</keyword>
<evidence type="ECO:0000256" key="6">
    <source>
        <dbReference type="ARBA" id="ARBA00023180"/>
    </source>
</evidence>
<organism evidence="8 9">
    <name type="scientific">Brachionus calyciflorus</name>
    <dbReference type="NCBI Taxonomy" id="104777"/>
    <lineage>
        <taxon>Eukaryota</taxon>
        <taxon>Metazoa</taxon>
        <taxon>Spiralia</taxon>
        <taxon>Gnathifera</taxon>
        <taxon>Rotifera</taxon>
        <taxon>Eurotatoria</taxon>
        <taxon>Monogononta</taxon>
        <taxon>Pseudotrocha</taxon>
        <taxon>Ploima</taxon>
        <taxon>Brachionidae</taxon>
        <taxon>Brachionus</taxon>
    </lineage>
</organism>
<comment type="caution">
    <text evidence="8">The sequence shown here is derived from an EMBL/GenBank/DDBJ whole genome shotgun (WGS) entry which is preliminary data.</text>
</comment>
<evidence type="ECO:0000256" key="4">
    <source>
        <dbReference type="ARBA" id="ARBA00022989"/>
    </source>
</evidence>
<evidence type="ECO:0000256" key="3">
    <source>
        <dbReference type="ARBA" id="ARBA00022729"/>
    </source>
</evidence>
<dbReference type="OrthoDB" id="5985073at2759"/>
<dbReference type="PROSITE" id="PS51212">
    <property type="entry name" value="WSC"/>
    <property type="match status" value="2"/>
</dbReference>
<feature type="domain" description="WSC" evidence="7">
    <location>
        <begin position="107"/>
        <end position="194"/>
    </location>
</feature>
<dbReference type="PANTHER" id="PTHR24269:SF16">
    <property type="entry name" value="PROTEIN SLG1"/>
    <property type="match status" value="1"/>
</dbReference>
<dbReference type="AlphaFoldDB" id="A0A814KCH3"/>
<dbReference type="InterPro" id="IPR002889">
    <property type="entry name" value="WSC_carb-bd"/>
</dbReference>
<keyword evidence="3" id="KW-0732">Signal</keyword>
<proteinExistence type="predicted"/>
<dbReference type="PANTHER" id="PTHR24269">
    <property type="entry name" value="KREMEN PROTEIN"/>
    <property type="match status" value="1"/>
</dbReference>
<name>A0A814KCH3_9BILA</name>
<keyword evidence="2" id="KW-0812">Transmembrane</keyword>
<evidence type="ECO:0000256" key="1">
    <source>
        <dbReference type="ARBA" id="ARBA00004167"/>
    </source>
</evidence>
<evidence type="ECO:0000313" key="9">
    <source>
        <dbReference type="Proteomes" id="UP000663879"/>
    </source>
</evidence>
<keyword evidence="5" id="KW-0472">Membrane</keyword>
<reference evidence="8" key="1">
    <citation type="submission" date="2021-02" db="EMBL/GenBank/DDBJ databases">
        <authorList>
            <person name="Nowell W R."/>
        </authorList>
    </citation>
    <scope>NUCLEOTIDE SEQUENCE</scope>
    <source>
        <strain evidence="8">Ploen Becks lab</strain>
    </source>
</reference>
<evidence type="ECO:0000256" key="2">
    <source>
        <dbReference type="ARBA" id="ARBA00022692"/>
    </source>
</evidence>